<reference evidence="2 3" key="1">
    <citation type="submission" date="2016-10" db="EMBL/GenBank/DDBJ databases">
        <authorList>
            <person name="de Groot N.N."/>
        </authorList>
    </citation>
    <scope>NUCLEOTIDE SEQUENCE [LARGE SCALE GENOMIC DNA]</scope>
    <source>
        <strain evidence="2 3">DSM 2872</strain>
    </source>
</reference>
<keyword evidence="1" id="KW-0812">Transmembrane</keyword>
<dbReference type="AlphaFoldDB" id="A0A1H3YH51"/>
<protein>
    <submittedName>
        <fullName evidence="2">Uncharacterized protein</fullName>
    </submittedName>
</protein>
<dbReference type="EMBL" id="FNQG01000008">
    <property type="protein sequence ID" value="SEA10192.1"/>
    <property type="molecule type" value="Genomic_DNA"/>
</dbReference>
<proteinExistence type="predicted"/>
<evidence type="ECO:0000313" key="2">
    <source>
        <dbReference type="EMBL" id="SEA10192.1"/>
    </source>
</evidence>
<name>A0A1H3YH51_SELRU</name>
<gene>
    <name evidence="2" type="ORF">SAMN05660648_01942</name>
</gene>
<evidence type="ECO:0000313" key="3">
    <source>
        <dbReference type="Proteomes" id="UP000183469"/>
    </source>
</evidence>
<keyword evidence="1" id="KW-1133">Transmembrane helix</keyword>
<evidence type="ECO:0000256" key="1">
    <source>
        <dbReference type="SAM" id="Phobius"/>
    </source>
</evidence>
<feature type="transmembrane region" description="Helical" evidence="1">
    <location>
        <begin position="7"/>
        <end position="26"/>
    </location>
</feature>
<dbReference type="Proteomes" id="UP000183469">
    <property type="component" value="Unassembled WGS sequence"/>
</dbReference>
<sequence length="133" mass="15843">MKKFLQCIVIMGILLSLYDITIGYIFHSDSYEIYTKEMYTIYEELPIPEKTNELMKKETVRKRHFVSLDVDYCTYLSDTQIRDFYIERLPLNGWHQIEDLGGDGIAFTRSGWKVSIHNENEKYNLYICKSYAK</sequence>
<organism evidence="2 3">
    <name type="scientific">Selenomonas ruminantium</name>
    <dbReference type="NCBI Taxonomy" id="971"/>
    <lineage>
        <taxon>Bacteria</taxon>
        <taxon>Bacillati</taxon>
        <taxon>Bacillota</taxon>
        <taxon>Negativicutes</taxon>
        <taxon>Selenomonadales</taxon>
        <taxon>Selenomonadaceae</taxon>
        <taxon>Selenomonas</taxon>
    </lineage>
</organism>
<keyword evidence="1" id="KW-0472">Membrane</keyword>
<accession>A0A1H3YH51</accession>